<proteinExistence type="predicted"/>
<keyword evidence="3" id="KW-1185">Reference proteome</keyword>
<name>A0A1R3J5S3_9ROSI</name>
<dbReference type="Proteomes" id="UP000187203">
    <property type="component" value="Unassembled WGS sequence"/>
</dbReference>
<accession>A0A1R3J5S3</accession>
<sequence length="42" mass="4304">MAENSSTQLEMAENSSTQLEMASLSSAPSRSNNEGQAAAQSG</sequence>
<feature type="region of interest" description="Disordered" evidence="1">
    <location>
        <begin position="1"/>
        <end position="42"/>
    </location>
</feature>
<evidence type="ECO:0000313" key="2">
    <source>
        <dbReference type="EMBL" id="OMO90215.1"/>
    </source>
</evidence>
<gene>
    <name evidence="2" type="ORF">COLO4_19294</name>
</gene>
<dbReference type="EMBL" id="AWUE01016579">
    <property type="protein sequence ID" value="OMO90215.1"/>
    <property type="molecule type" value="Genomic_DNA"/>
</dbReference>
<evidence type="ECO:0000313" key="3">
    <source>
        <dbReference type="Proteomes" id="UP000187203"/>
    </source>
</evidence>
<reference evidence="3" key="1">
    <citation type="submission" date="2013-09" db="EMBL/GenBank/DDBJ databases">
        <title>Corchorus olitorius genome sequencing.</title>
        <authorList>
            <person name="Alam M."/>
            <person name="Haque M.S."/>
            <person name="Islam M.S."/>
            <person name="Emdad E.M."/>
            <person name="Islam M.M."/>
            <person name="Ahmed B."/>
            <person name="Halim A."/>
            <person name="Hossen Q.M.M."/>
            <person name="Hossain M.Z."/>
            <person name="Ahmed R."/>
            <person name="Khan M.M."/>
            <person name="Islam R."/>
            <person name="Rashid M.M."/>
            <person name="Khan S.A."/>
            <person name="Rahman M.S."/>
            <person name="Alam M."/>
            <person name="Yahiya A.S."/>
            <person name="Khan M.S."/>
            <person name="Azam M.S."/>
            <person name="Haque T."/>
            <person name="Lashkar M.Z.H."/>
            <person name="Akhand A.I."/>
            <person name="Morshed G."/>
            <person name="Roy S."/>
            <person name="Uddin K.S."/>
            <person name="Rabeya T."/>
            <person name="Hossain A.S."/>
            <person name="Chowdhury A."/>
            <person name="Snigdha A.R."/>
            <person name="Mortoza M.S."/>
            <person name="Matin S.A."/>
            <person name="Hoque S.M.E."/>
            <person name="Islam M.K."/>
            <person name="Roy D.K."/>
            <person name="Haider R."/>
            <person name="Moosa M.M."/>
            <person name="Elias S.M."/>
            <person name="Hasan A.M."/>
            <person name="Jahan S."/>
            <person name="Shafiuddin M."/>
            <person name="Mahmood N."/>
            <person name="Shommy N.S."/>
        </authorList>
    </citation>
    <scope>NUCLEOTIDE SEQUENCE [LARGE SCALE GENOMIC DNA]</scope>
    <source>
        <strain evidence="3">cv. O-4</strain>
    </source>
</reference>
<evidence type="ECO:0000256" key="1">
    <source>
        <dbReference type="SAM" id="MobiDB-lite"/>
    </source>
</evidence>
<organism evidence="2 3">
    <name type="scientific">Corchorus olitorius</name>
    <dbReference type="NCBI Taxonomy" id="93759"/>
    <lineage>
        <taxon>Eukaryota</taxon>
        <taxon>Viridiplantae</taxon>
        <taxon>Streptophyta</taxon>
        <taxon>Embryophyta</taxon>
        <taxon>Tracheophyta</taxon>
        <taxon>Spermatophyta</taxon>
        <taxon>Magnoliopsida</taxon>
        <taxon>eudicotyledons</taxon>
        <taxon>Gunneridae</taxon>
        <taxon>Pentapetalae</taxon>
        <taxon>rosids</taxon>
        <taxon>malvids</taxon>
        <taxon>Malvales</taxon>
        <taxon>Malvaceae</taxon>
        <taxon>Grewioideae</taxon>
        <taxon>Apeibeae</taxon>
        <taxon>Corchorus</taxon>
    </lineage>
</organism>
<comment type="caution">
    <text evidence="2">The sequence shown here is derived from an EMBL/GenBank/DDBJ whole genome shotgun (WGS) entry which is preliminary data.</text>
</comment>
<protein>
    <submittedName>
        <fullName evidence="2">Uncharacterized protein</fullName>
    </submittedName>
</protein>
<dbReference type="AlphaFoldDB" id="A0A1R3J5S3"/>